<feature type="transmembrane region" description="Helical" evidence="9">
    <location>
        <begin position="187"/>
        <end position="208"/>
    </location>
</feature>
<keyword evidence="6 9" id="KW-0812">Transmembrane</keyword>
<feature type="region of interest" description="Disordered" evidence="10">
    <location>
        <begin position="1"/>
        <end position="31"/>
    </location>
</feature>
<evidence type="ECO:0000256" key="4">
    <source>
        <dbReference type="ARBA" id="ARBA00022475"/>
    </source>
</evidence>
<evidence type="ECO:0000256" key="1">
    <source>
        <dbReference type="ARBA" id="ARBA00004429"/>
    </source>
</evidence>
<evidence type="ECO:0000256" key="7">
    <source>
        <dbReference type="ARBA" id="ARBA00022989"/>
    </source>
</evidence>
<feature type="transmembrane region" description="Helical" evidence="9">
    <location>
        <begin position="120"/>
        <end position="139"/>
    </location>
</feature>
<dbReference type="GO" id="GO:0005886">
    <property type="term" value="C:plasma membrane"/>
    <property type="evidence" value="ECO:0007669"/>
    <property type="project" value="UniProtKB-SubCell"/>
</dbReference>
<evidence type="ECO:0000256" key="9">
    <source>
        <dbReference type="RuleBase" id="RU361157"/>
    </source>
</evidence>
<organism evidence="12 13">
    <name type="scientific">Neorhodopirellula pilleata</name>
    <dbReference type="NCBI Taxonomy" id="2714738"/>
    <lineage>
        <taxon>Bacteria</taxon>
        <taxon>Pseudomonadati</taxon>
        <taxon>Planctomycetota</taxon>
        <taxon>Planctomycetia</taxon>
        <taxon>Pirellulales</taxon>
        <taxon>Pirellulaceae</taxon>
        <taxon>Neorhodopirellula</taxon>
    </lineage>
</organism>
<dbReference type="InterPro" id="IPR047817">
    <property type="entry name" value="ABC2_TM_bact-type"/>
</dbReference>
<dbReference type="AlphaFoldDB" id="A0A5C5ZKW5"/>
<reference evidence="12 13" key="1">
    <citation type="submission" date="2019-02" db="EMBL/GenBank/DDBJ databases">
        <title>Deep-cultivation of Planctomycetes and their phenomic and genomic characterization uncovers novel biology.</title>
        <authorList>
            <person name="Wiegand S."/>
            <person name="Jogler M."/>
            <person name="Boedeker C."/>
            <person name="Pinto D."/>
            <person name="Vollmers J."/>
            <person name="Rivas-Marin E."/>
            <person name="Kohn T."/>
            <person name="Peeters S.H."/>
            <person name="Heuer A."/>
            <person name="Rast P."/>
            <person name="Oberbeckmann S."/>
            <person name="Bunk B."/>
            <person name="Jeske O."/>
            <person name="Meyerdierks A."/>
            <person name="Storesund J.E."/>
            <person name="Kallscheuer N."/>
            <person name="Luecker S."/>
            <person name="Lage O.M."/>
            <person name="Pohl T."/>
            <person name="Merkel B.J."/>
            <person name="Hornburger P."/>
            <person name="Mueller R.-W."/>
            <person name="Bruemmer F."/>
            <person name="Labrenz M."/>
            <person name="Spormann A.M."/>
            <person name="Op Den Camp H."/>
            <person name="Overmann J."/>
            <person name="Amann R."/>
            <person name="Jetten M.S.M."/>
            <person name="Mascher T."/>
            <person name="Medema M.H."/>
            <person name="Devos D.P."/>
            <person name="Kaster A.-K."/>
            <person name="Ovreas L."/>
            <person name="Rohde M."/>
            <person name="Galperin M.Y."/>
            <person name="Jogler C."/>
        </authorList>
    </citation>
    <scope>NUCLEOTIDE SEQUENCE [LARGE SCALE GENOMIC DNA]</scope>
    <source>
        <strain evidence="12 13">Pla100</strain>
    </source>
</reference>
<dbReference type="OrthoDB" id="9786910at2"/>
<keyword evidence="3 9" id="KW-0813">Transport</keyword>
<evidence type="ECO:0000313" key="12">
    <source>
        <dbReference type="EMBL" id="TWT88029.1"/>
    </source>
</evidence>
<keyword evidence="13" id="KW-1185">Reference proteome</keyword>
<feature type="transmembrane region" description="Helical" evidence="9">
    <location>
        <begin position="275"/>
        <end position="296"/>
    </location>
</feature>
<accession>A0A5C5ZKW5</accession>
<evidence type="ECO:0000256" key="10">
    <source>
        <dbReference type="SAM" id="MobiDB-lite"/>
    </source>
</evidence>
<evidence type="ECO:0000256" key="2">
    <source>
        <dbReference type="ARBA" id="ARBA00007783"/>
    </source>
</evidence>
<gene>
    <name evidence="12" type="primary">tagG_3</name>
    <name evidence="12" type="ORF">Pla100_57600</name>
</gene>
<feature type="transmembrane region" description="Helical" evidence="9">
    <location>
        <begin position="220"/>
        <end position="237"/>
    </location>
</feature>
<evidence type="ECO:0000256" key="3">
    <source>
        <dbReference type="ARBA" id="ARBA00022448"/>
    </source>
</evidence>
<dbReference type="RefSeq" id="WP_146582127.1">
    <property type="nucleotide sequence ID" value="NZ_SJPM01000022.1"/>
</dbReference>
<dbReference type="Proteomes" id="UP000316213">
    <property type="component" value="Unassembled WGS sequence"/>
</dbReference>
<dbReference type="GO" id="GO:0015920">
    <property type="term" value="P:lipopolysaccharide transport"/>
    <property type="evidence" value="ECO:0007669"/>
    <property type="project" value="TreeGrafter"/>
</dbReference>
<dbReference type="Pfam" id="PF01061">
    <property type="entry name" value="ABC2_membrane"/>
    <property type="match status" value="1"/>
</dbReference>
<evidence type="ECO:0000256" key="5">
    <source>
        <dbReference type="ARBA" id="ARBA00022519"/>
    </source>
</evidence>
<proteinExistence type="inferred from homology"/>
<evidence type="ECO:0000313" key="13">
    <source>
        <dbReference type="Proteomes" id="UP000316213"/>
    </source>
</evidence>
<dbReference type="PANTHER" id="PTHR30413">
    <property type="entry name" value="INNER MEMBRANE TRANSPORT PERMEASE"/>
    <property type="match status" value="1"/>
</dbReference>
<dbReference type="PROSITE" id="PS51012">
    <property type="entry name" value="ABC_TM2"/>
    <property type="match status" value="1"/>
</dbReference>
<dbReference type="InterPro" id="IPR013525">
    <property type="entry name" value="ABC2_TM"/>
</dbReference>
<sequence length="307" mass="33972">MNVVTSEPLHPASTDQPMIEPAASHTGDSNTPDLPMRWVEASPAWRLISFRELWQYRELIWAFGFRDLKVRYRQTFVGLAWAVMQPLFTVIVFGVLIHWLRGNASDGTVPYVVTSLCGMVPWQFFAAAVSQATLSIALNNNLIKKVYFPRVILPLSAFVPASVDFGVAFAMLAVVMMYFGIFPGWPALLLPVLVAATLVVAAAFALWLSALNGIYRDVQFAVPFVLQLGMMVSPVVYETGAVVPEKWQPIYYLNPLAGLLQCYRAALLGSPWPDLSSIAISTAGVLVLLVGGMAYFRRMERYFADVA</sequence>
<evidence type="ECO:0000256" key="8">
    <source>
        <dbReference type="ARBA" id="ARBA00023136"/>
    </source>
</evidence>
<feature type="transmembrane region" description="Helical" evidence="9">
    <location>
        <begin position="76"/>
        <end position="100"/>
    </location>
</feature>
<dbReference type="EMBL" id="SJPM01000022">
    <property type="protein sequence ID" value="TWT88029.1"/>
    <property type="molecule type" value="Genomic_DNA"/>
</dbReference>
<dbReference type="PANTHER" id="PTHR30413:SF8">
    <property type="entry name" value="TRANSPORT PERMEASE PROTEIN"/>
    <property type="match status" value="1"/>
</dbReference>
<comment type="subcellular location">
    <subcellularLocation>
        <location evidence="1">Cell inner membrane</location>
        <topology evidence="1">Multi-pass membrane protein</topology>
    </subcellularLocation>
    <subcellularLocation>
        <location evidence="9">Cell membrane</location>
        <topology evidence="9">Multi-pass membrane protein</topology>
    </subcellularLocation>
</comment>
<dbReference type="GO" id="GO:0140359">
    <property type="term" value="F:ABC-type transporter activity"/>
    <property type="evidence" value="ECO:0007669"/>
    <property type="project" value="InterPro"/>
</dbReference>
<keyword evidence="7 9" id="KW-1133">Transmembrane helix</keyword>
<feature type="domain" description="ABC transmembrane type-2" evidence="11">
    <location>
        <begin position="77"/>
        <end position="299"/>
    </location>
</feature>
<protein>
    <recommendedName>
        <fullName evidence="9">Transport permease protein</fullName>
    </recommendedName>
</protein>
<keyword evidence="8 9" id="KW-0472">Membrane</keyword>
<keyword evidence="4 9" id="KW-1003">Cell membrane</keyword>
<feature type="transmembrane region" description="Helical" evidence="9">
    <location>
        <begin position="151"/>
        <end position="181"/>
    </location>
</feature>
<name>A0A5C5ZKW5_9BACT</name>
<evidence type="ECO:0000259" key="11">
    <source>
        <dbReference type="PROSITE" id="PS51012"/>
    </source>
</evidence>
<evidence type="ECO:0000256" key="6">
    <source>
        <dbReference type="ARBA" id="ARBA00022692"/>
    </source>
</evidence>
<keyword evidence="5" id="KW-0997">Cell inner membrane</keyword>
<comment type="caution">
    <text evidence="12">The sequence shown here is derived from an EMBL/GenBank/DDBJ whole genome shotgun (WGS) entry which is preliminary data.</text>
</comment>
<comment type="similarity">
    <text evidence="2 9">Belongs to the ABC-2 integral membrane protein family.</text>
</comment>